<keyword evidence="2" id="KW-1185">Reference proteome</keyword>
<proteinExistence type="predicted"/>
<accession>A0A7J8FJY1</accession>
<dbReference type="Proteomes" id="UP000593571">
    <property type="component" value="Unassembled WGS sequence"/>
</dbReference>
<comment type="caution">
    <text evidence="1">The sequence shown here is derived from an EMBL/GenBank/DDBJ whole genome shotgun (WGS) entry which is preliminary data.</text>
</comment>
<dbReference type="EMBL" id="JACASE010000007">
    <property type="protein sequence ID" value="KAF6447452.1"/>
    <property type="molecule type" value="Genomic_DNA"/>
</dbReference>
<evidence type="ECO:0000313" key="2">
    <source>
        <dbReference type="Proteomes" id="UP000593571"/>
    </source>
</evidence>
<name>A0A7J8FJY1_ROUAE</name>
<protein>
    <submittedName>
        <fullName evidence="1">Uncharacterized protein</fullName>
    </submittedName>
</protein>
<dbReference type="AlphaFoldDB" id="A0A7J8FJY1"/>
<organism evidence="1 2">
    <name type="scientific">Rousettus aegyptiacus</name>
    <name type="common">Egyptian fruit bat</name>
    <name type="synonym">Pteropus aegyptiacus</name>
    <dbReference type="NCBI Taxonomy" id="9407"/>
    <lineage>
        <taxon>Eukaryota</taxon>
        <taxon>Metazoa</taxon>
        <taxon>Chordata</taxon>
        <taxon>Craniata</taxon>
        <taxon>Vertebrata</taxon>
        <taxon>Euteleostomi</taxon>
        <taxon>Mammalia</taxon>
        <taxon>Eutheria</taxon>
        <taxon>Laurasiatheria</taxon>
        <taxon>Chiroptera</taxon>
        <taxon>Yinpterochiroptera</taxon>
        <taxon>Pteropodoidea</taxon>
        <taxon>Pteropodidae</taxon>
        <taxon>Rousettinae</taxon>
        <taxon>Rousettus</taxon>
    </lineage>
</organism>
<gene>
    <name evidence="1" type="ORF">HJG63_011913</name>
</gene>
<sequence length="179" mass="19821">MAWCRAGGGRGEWQAPGRRCDCCYTMNHPQTGGVDNRLVTLSECVGQHVTQGTAERARLRDVQGLGYVIPQQALRRSEASSLTRLAWTLPPTRPLPGRLLEHSFVSLLFGLGFLTEWWPQRGCLSYLEAQGWGKGTSRLTGGSHVALDDLASEDVPCLFCLILSVTRESRVRLDPRRGK</sequence>
<reference evidence="1 2" key="1">
    <citation type="journal article" date="2020" name="Nature">
        <title>Six reference-quality genomes reveal evolution of bat adaptations.</title>
        <authorList>
            <person name="Jebb D."/>
            <person name="Huang Z."/>
            <person name="Pippel M."/>
            <person name="Hughes G.M."/>
            <person name="Lavrichenko K."/>
            <person name="Devanna P."/>
            <person name="Winkler S."/>
            <person name="Jermiin L.S."/>
            <person name="Skirmuntt E.C."/>
            <person name="Katzourakis A."/>
            <person name="Burkitt-Gray L."/>
            <person name="Ray D.A."/>
            <person name="Sullivan K.A.M."/>
            <person name="Roscito J.G."/>
            <person name="Kirilenko B.M."/>
            <person name="Davalos L.M."/>
            <person name="Corthals A.P."/>
            <person name="Power M.L."/>
            <person name="Jones G."/>
            <person name="Ransome R.D."/>
            <person name="Dechmann D.K.N."/>
            <person name="Locatelli A.G."/>
            <person name="Puechmaille S.J."/>
            <person name="Fedrigo O."/>
            <person name="Jarvis E.D."/>
            <person name="Hiller M."/>
            <person name="Vernes S.C."/>
            <person name="Myers E.W."/>
            <person name="Teeling E.C."/>
        </authorList>
    </citation>
    <scope>NUCLEOTIDE SEQUENCE [LARGE SCALE GENOMIC DNA]</scope>
    <source>
        <strain evidence="1">MRouAeg1</strain>
        <tissue evidence="1">Muscle</tissue>
    </source>
</reference>
<evidence type="ECO:0000313" key="1">
    <source>
        <dbReference type="EMBL" id="KAF6447452.1"/>
    </source>
</evidence>